<dbReference type="PRINTS" id="PR00314">
    <property type="entry name" value="CLATHRINADPT"/>
</dbReference>
<keyword evidence="4" id="KW-0472">Membrane</keyword>
<dbReference type="PANTHER" id="PTHR10529">
    <property type="entry name" value="AP COMPLEX SUBUNIT MU"/>
    <property type="match status" value="1"/>
</dbReference>
<evidence type="ECO:0000256" key="2">
    <source>
        <dbReference type="ARBA" id="ARBA00022448"/>
    </source>
</evidence>
<dbReference type="Pfam" id="PF01217">
    <property type="entry name" value="Clat_adaptor_s"/>
    <property type="match status" value="1"/>
</dbReference>
<organism evidence="7">
    <name type="scientific">Arcella intermedia</name>
    <dbReference type="NCBI Taxonomy" id="1963864"/>
    <lineage>
        <taxon>Eukaryota</taxon>
        <taxon>Amoebozoa</taxon>
        <taxon>Tubulinea</taxon>
        <taxon>Elardia</taxon>
        <taxon>Arcellinida</taxon>
        <taxon>Sphaerothecina</taxon>
        <taxon>Arcellidae</taxon>
        <taxon>Arcella</taxon>
    </lineage>
</organism>
<dbReference type="InterPro" id="IPR036168">
    <property type="entry name" value="AP2_Mu_C_sf"/>
</dbReference>
<reference evidence="7" key="1">
    <citation type="journal article" date="2020" name="J. Eukaryot. Microbiol.">
        <title>De novo Sequencing, Assembly and Annotation of the Transcriptome for the Free-Living Testate Amoeba Arcella intermedia.</title>
        <authorList>
            <person name="Ribeiro G.M."/>
            <person name="Porfirio-Sousa A.L."/>
            <person name="Maurer-Alcala X.X."/>
            <person name="Katz L.A."/>
            <person name="Lahr D.J.G."/>
        </authorList>
    </citation>
    <scope>NUCLEOTIDE SEQUENCE</scope>
</reference>
<evidence type="ECO:0000256" key="5">
    <source>
        <dbReference type="PIRNR" id="PIRNR005992"/>
    </source>
</evidence>
<dbReference type="GO" id="GO:0016192">
    <property type="term" value="P:vesicle-mediated transport"/>
    <property type="evidence" value="ECO:0007669"/>
    <property type="project" value="InterPro"/>
</dbReference>
<dbReference type="InterPro" id="IPR050431">
    <property type="entry name" value="Adaptor_comp_med_subunit"/>
</dbReference>
<dbReference type="InterPro" id="IPR011012">
    <property type="entry name" value="Longin-like_dom_sf"/>
</dbReference>
<comment type="similarity">
    <text evidence="5">Belongs to the adaptor complexes medium subunit family.</text>
</comment>
<dbReference type="Gene3D" id="3.30.450.60">
    <property type="match status" value="1"/>
</dbReference>
<dbReference type="CDD" id="cd14837">
    <property type="entry name" value="AP3_Mu_N"/>
    <property type="match status" value="1"/>
</dbReference>
<dbReference type="GO" id="GO:0006886">
    <property type="term" value="P:intracellular protein transport"/>
    <property type="evidence" value="ECO:0007669"/>
    <property type="project" value="UniProtKB-UniRule"/>
</dbReference>
<evidence type="ECO:0000313" key="7">
    <source>
        <dbReference type="EMBL" id="NDV32185.1"/>
    </source>
</evidence>
<feature type="domain" description="MHD" evidence="6">
    <location>
        <begin position="178"/>
        <end position="414"/>
    </location>
</feature>
<evidence type="ECO:0000256" key="3">
    <source>
        <dbReference type="ARBA" id="ARBA00022927"/>
    </source>
</evidence>
<dbReference type="InterPro" id="IPR028565">
    <property type="entry name" value="MHD"/>
</dbReference>
<evidence type="ECO:0000256" key="4">
    <source>
        <dbReference type="ARBA" id="ARBA00023136"/>
    </source>
</evidence>
<comment type="subcellular location">
    <subcellularLocation>
        <location evidence="1">Endomembrane system</location>
    </subcellularLocation>
</comment>
<sequence>MIQSIFILDKDGRVIVEKNFRGIIGRTVVDQFADEVVKHSPFFTEVPPVIVTQRYYLIHVQTNGVFFLAVVSRDVVPLLVLEFLTRVSSIFSDYFGNLNEHVLRDNFITAYQLLEEMNDGGHPFNLEPNILTDMIEVPNLINQTAGMVLGPGNTIKSSLPDSTLSRVPWRKANVKYTTNEIYIDIIDEIDAIIESNGSMTTSRISGSVVVDCQLSGVPDLVLRFQNPGIMEDLSFHPCVLISRWEREQVLAFVPPDGKFKLLEFRSKGNIMMPIYVQPHISFSEGTGTMSVMVGTKNVTDKVIEDILVKIPFPSNCSGISLTSKVGTVDCDENTKLLTWRIRGLTPKQPAPILEGSFAWDAETVPIKPVLSVEFTVNTWSASGLKVDSLTLLNENYSHFKGVKSLTKGGKIQIRL</sequence>
<dbReference type="GO" id="GO:0031201">
    <property type="term" value="C:SNARE complex"/>
    <property type="evidence" value="ECO:0007669"/>
    <property type="project" value="UniProtKB-ARBA"/>
</dbReference>
<dbReference type="EMBL" id="GIBP01003216">
    <property type="protein sequence ID" value="NDV32185.1"/>
    <property type="molecule type" value="Transcribed_RNA"/>
</dbReference>
<dbReference type="SUPFAM" id="SSF49447">
    <property type="entry name" value="Second domain of Mu2 adaptin subunit (ap50) of ap2 adaptor"/>
    <property type="match status" value="1"/>
</dbReference>
<dbReference type="PIRSF" id="PIRSF005992">
    <property type="entry name" value="Clathrin_mu"/>
    <property type="match status" value="1"/>
</dbReference>
<name>A0A6B2L5F7_9EUKA</name>
<dbReference type="AlphaFoldDB" id="A0A6B2L5F7"/>
<dbReference type="GO" id="GO:0012505">
    <property type="term" value="C:endomembrane system"/>
    <property type="evidence" value="ECO:0007669"/>
    <property type="project" value="UniProtKB-SubCell"/>
</dbReference>
<dbReference type="PROSITE" id="PS51072">
    <property type="entry name" value="MHD"/>
    <property type="match status" value="1"/>
</dbReference>
<proteinExistence type="inferred from homology"/>
<dbReference type="GO" id="GO:0030131">
    <property type="term" value="C:clathrin adaptor complex"/>
    <property type="evidence" value="ECO:0007669"/>
    <property type="project" value="UniProtKB-UniRule"/>
</dbReference>
<dbReference type="SUPFAM" id="SSF64356">
    <property type="entry name" value="SNARE-like"/>
    <property type="match status" value="1"/>
</dbReference>
<evidence type="ECO:0000256" key="1">
    <source>
        <dbReference type="ARBA" id="ARBA00004308"/>
    </source>
</evidence>
<dbReference type="FunFam" id="3.30.450.60:FF:000002">
    <property type="entry name" value="AP-2 complex subunit mu, putative"/>
    <property type="match status" value="1"/>
</dbReference>
<dbReference type="InterPro" id="IPR001392">
    <property type="entry name" value="Clathrin_mu"/>
</dbReference>
<dbReference type="CDD" id="cd09252">
    <property type="entry name" value="AP-3_Mu3_Cterm"/>
    <property type="match status" value="1"/>
</dbReference>
<keyword evidence="2 5" id="KW-0813">Transport</keyword>
<dbReference type="Gene3D" id="2.60.40.1170">
    <property type="entry name" value="Mu homology domain, subdomain B"/>
    <property type="match status" value="2"/>
</dbReference>
<dbReference type="Pfam" id="PF00928">
    <property type="entry name" value="Adap_comp_sub"/>
    <property type="match status" value="1"/>
</dbReference>
<protein>
    <recommendedName>
        <fullName evidence="6">MHD domain-containing protein</fullName>
    </recommendedName>
</protein>
<evidence type="ECO:0000259" key="6">
    <source>
        <dbReference type="PROSITE" id="PS51072"/>
    </source>
</evidence>
<keyword evidence="3 5" id="KW-0653">Protein transport</keyword>
<dbReference type="InterPro" id="IPR022775">
    <property type="entry name" value="AP_mu_sigma_su"/>
</dbReference>
<accession>A0A6B2L5F7</accession>